<dbReference type="Gene3D" id="3.40.50.720">
    <property type="entry name" value="NAD(P)-binding Rossmann-like Domain"/>
    <property type="match status" value="1"/>
</dbReference>
<organism evidence="5 6">
    <name type="scientific">Bosea rubneri</name>
    <dbReference type="NCBI Taxonomy" id="3075434"/>
    <lineage>
        <taxon>Bacteria</taxon>
        <taxon>Pseudomonadati</taxon>
        <taxon>Pseudomonadota</taxon>
        <taxon>Alphaproteobacteria</taxon>
        <taxon>Hyphomicrobiales</taxon>
        <taxon>Boseaceae</taxon>
        <taxon>Bosea</taxon>
    </lineage>
</organism>
<comment type="caution">
    <text evidence="5">The sequence shown here is derived from an EMBL/GenBank/DDBJ whole genome shotgun (WGS) entry which is preliminary data.</text>
</comment>
<evidence type="ECO:0000256" key="1">
    <source>
        <dbReference type="ARBA" id="ARBA00004871"/>
    </source>
</evidence>
<dbReference type="Pfam" id="PF08501">
    <property type="entry name" value="Shikimate_dh_N"/>
    <property type="match status" value="1"/>
</dbReference>
<sequence>MIDGNTILIAHLGYPTTTFKAPLIYNPYFESIGVNAVVMPMAVEADVYPQVLAALFRLKNIRGALVTMPHKVTTTGLVDELSTAASIAGSCNAVLLRPDGTLRGDMFDGEGFVRGVLRKGRQVAGARALVVGSGGVGAAIAASLAGAGAAALGLFDLNSAAVEGLARRLRAHYPVLALELGTRDPEGYDIVVNTTPLGMNDGDPLPMDVSRIAPESFVGEVVLKSEVTPFLAAAQAKGCQTQVGTDMLFEQIPAYLEFFGFPTTTPDNLRAVARISY</sequence>
<proteinExistence type="predicted"/>
<comment type="pathway">
    <text evidence="1">Metabolic intermediate biosynthesis; chorismate biosynthesis; chorismate from D-erythrose 4-phosphate and phosphoenolpyruvate: step 4/7.</text>
</comment>
<evidence type="ECO:0000259" key="4">
    <source>
        <dbReference type="Pfam" id="PF08501"/>
    </source>
</evidence>
<protein>
    <submittedName>
        <fullName evidence="5">Shikimate dehydrogenase</fullName>
    </submittedName>
</protein>
<dbReference type="Gene3D" id="3.40.50.10860">
    <property type="entry name" value="Leucine Dehydrogenase, chain A, domain 1"/>
    <property type="match status" value="1"/>
</dbReference>
<dbReference type="InterPro" id="IPR046346">
    <property type="entry name" value="Aminoacid_DH-like_N_sf"/>
</dbReference>
<dbReference type="InterPro" id="IPR013708">
    <property type="entry name" value="Shikimate_DH-bd_N"/>
</dbReference>
<keyword evidence="2" id="KW-0560">Oxidoreductase</keyword>
<dbReference type="Proteomes" id="UP001254257">
    <property type="component" value="Unassembled WGS sequence"/>
</dbReference>
<accession>A0ABU3S0G4</accession>
<dbReference type="PANTHER" id="PTHR21089">
    <property type="entry name" value="SHIKIMATE DEHYDROGENASE"/>
    <property type="match status" value="1"/>
</dbReference>
<evidence type="ECO:0000313" key="6">
    <source>
        <dbReference type="Proteomes" id="UP001254257"/>
    </source>
</evidence>
<evidence type="ECO:0000256" key="2">
    <source>
        <dbReference type="ARBA" id="ARBA00023002"/>
    </source>
</evidence>
<gene>
    <name evidence="5" type="ORF">RKE40_00185</name>
</gene>
<feature type="domain" description="Shikimate dehydrogenase substrate binding N-terminal" evidence="4">
    <location>
        <begin position="13"/>
        <end position="94"/>
    </location>
</feature>
<reference evidence="5 6" key="1">
    <citation type="submission" date="2023-09" db="EMBL/GenBank/DDBJ databases">
        <title>Whole genome shotgun sequencing (WGS) of Bosea sp. ZW T0_25, isolated from stored onions (Allium cepa).</title>
        <authorList>
            <person name="Stoll D.A."/>
            <person name="Huch M."/>
        </authorList>
    </citation>
    <scope>NUCLEOTIDE SEQUENCE [LARGE SCALE GENOMIC DNA]</scope>
    <source>
        <strain evidence="5 6">ZW T0_25</strain>
    </source>
</reference>
<dbReference type="EMBL" id="JAWDID010000001">
    <property type="protein sequence ID" value="MDU0338274.1"/>
    <property type="molecule type" value="Genomic_DNA"/>
</dbReference>
<keyword evidence="3" id="KW-0057">Aromatic amino acid biosynthesis</keyword>
<keyword evidence="3" id="KW-0028">Amino-acid biosynthesis</keyword>
<dbReference type="InterPro" id="IPR036291">
    <property type="entry name" value="NAD(P)-bd_dom_sf"/>
</dbReference>
<dbReference type="RefSeq" id="WP_316016231.1">
    <property type="nucleotide sequence ID" value="NZ_JAWDID010000001.1"/>
</dbReference>
<dbReference type="InterPro" id="IPR022893">
    <property type="entry name" value="Shikimate_DH_fam"/>
</dbReference>
<evidence type="ECO:0000256" key="3">
    <source>
        <dbReference type="ARBA" id="ARBA00023141"/>
    </source>
</evidence>
<name>A0ABU3S0G4_9HYPH</name>
<evidence type="ECO:0000313" key="5">
    <source>
        <dbReference type="EMBL" id="MDU0338274.1"/>
    </source>
</evidence>
<dbReference type="PANTHER" id="PTHR21089:SF1">
    <property type="entry name" value="BIFUNCTIONAL 3-DEHYDROQUINATE DEHYDRATASE_SHIKIMATE DEHYDROGENASE, CHLOROPLASTIC"/>
    <property type="match status" value="1"/>
</dbReference>
<dbReference type="SUPFAM" id="SSF51735">
    <property type="entry name" value="NAD(P)-binding Rossmann-fold domains"/>
    <property type="match status" value="1"/>
</dbReference>
<dbReference type="SUPFAM" id="SSF53223">
    <property type="entry name" value="Aminoacid dehydrogenase-like, N-terminal domain"/>
    <property type="match status" value="1"/>
</dbReference>
<keyword evidence="6" id="KW-1185">Reference proteome</keyword>